<name>A0A9Q0ATB3_9PEZI</name>
<dbReference type="OrthoDB" id="5240735at2759"/>
<proteinExistence type="predicted"/>
<gene>
    <name evidence="1" type="ORF">JX265_002236</name>
</gene>
<evidence type="ECO:0000313" key="1">
    <source>
        <dbReference type="EMBL" id="KAI1879282.1"/>
    </source>
</evidence>
<reference evidence="1" key="1">
    <citation type="submission" date="2021-03" db="EMBL/GenBank/DDBJ databases">
        <title>Revisited historic fungal species revealed as producer of novel bioactive compounds through whole genome sequencing and comparative genomics.</title>
        <authorList>
            <person name="Vignolle G.A."/>
            <person name="Hochenegger N."/>
            <person name="Mach R.L."/>
            <person name="Mach-Aigner A.R."/>
            <person name="Javad Rahimi M."/>
            <person name="Salim K.A."/>
            <person name="Chan C.M."/>
            <person name="Lim L.B.L."/>
            <person name="Cai F."/>
            <person name="Druzhinina I.S."/>
            <person name="U'Ren J.M."/>
            <person name="Derntl C."/>
        </authorList>
    </citation>
    <scope>NUCLEOTIDE SEQUENCE</scope>
    <source>
        <strain evidence="1">TUCIM 5799</strain>
    </source>
</reference>
<keyword evidence="2" id="KW-1185">Reference proteome</keyword>
<accession>A0A9Q0ATB3</accession>
<comment type="caution">
    <text evidence="1">The sequence shown here is derived from an EMBL/GenBank/DDBJ whole genome shotgun (WGS) entry which is preliminary data.</text>
</comment>
<evidence type="ECO:0000313" key="2">
    <source>
        <dbReference type="Proteomes" id="UP000829685"/>
    </source>
</evidence>
<dbReference type="AlphaFoldDB" id="A0A9Q0ATB3"/>
<organism evidence="1 2">
    <name type="scientific">Neoarthrinium moseri</name>
    <dbReference type="NCBI Taxonomy" id="1658444"/>
    <lineage>
        <taxon>Eukaryota</taxon>
        <taxon>Fungi</taxon>
        <taxon>Dikarya</taxon>
        <taxon>Ascomycota</taxon>
        <taxon>Pezizomycotina</taxon>
        <taxon>Sordariomycetes</taxon>
        <taxon>Xylariomycetidae</taxon>
        <taxon>Amphisphaeriales</taxon>
        <taxon>Apiosporaceae</taxon>
        <taxon>Neoarthrinium</taxon>
    </lineage>
</organism>
<protein>
    <submittedName>
        <fullName evidence="1">Uncharacterized protein</fullName>
    </submittedName>
</protein>
<dbReference type="EMBL" id="JAFIMR010000004">
    <property type="protein sequence ID" value="KAI1879282.1"/>
    <property type="molecule type" value="Genomic_DNA"/>
</dbReference>
<dbReference type="Proteomes" id="UP000829685">
    <property type="component" value="Unassembled WGS sequence"/>
</dbReference>
<sequence length="271" mass="31175">MGHHSIAAEEKDLTNAHWTTDWSARSLTPEEKDDFENLIADLYDWVVLSVDSCYDAVRENSATHPPSVDRVQLYYSAVLRYMLVELVMLCEDDEKTTVDEKMKKILDLVQYMVHKARVIDIEHLDREVEGVFLDREAYPSLKQEDLGSPEVQQDVLMTANLHDFAVRLYNKKLLTTLVPASTAIEAYFGPTPVRNSDTFLAATRWLTCAHDKIYHYDDQYKALWSSWYSVIQQESTRYRSQNGKEALRLGISGRTAQKVMETMDSSLLGHD</sequence>